<keyword evidence="2" id="KW-1133">Transmembrane helix</keyword>
<feature type="transmembrane region" description="Helical" evidence="2">
    <location>
        <begin position="12"/>
        <end position="32"/>
    </location>
</feature>
<protein>
    <submittedName>
        <fullName evidence="3">Uncharacterized protein</fullName>
    </submittedName>
</protein>
<evidence type="ECO:0000313" key="4">
    <source>
        <dbReference type="Proteomes" id="UP000502706"/>
    </source>
</evidence>
<feature type="transmembrane region" description="Helical" evidence="2">
    <location>
        <begin position="38"/>
        <end position="60"/>
    </location>
</feature>
<feature type="compositionally biased region" description="Basic residues" evidence="1">
    <location>
        <begin position="108"/>
        <end position="117"/>
    </location>
</feature>
<keyword evidence="2" id="KW-0812">Transmembrane</keyword>
<proteinExistence type="predicted"/>
<dbReference type="RefSeq" id="WP_166397154.1">
    <property type="nucleotide sequence ID" value="NZ_CP045121.1"/>
</dbReference>
<reference evidence="3 4" key="1">
    <citation type="submission" date="2019-10" db="EMBL/GenBank/DDBJ databases">
        <title>Rubrobacter sp nov SCSIO 52915 isolated from a deep-sea sediment in the South China Sea.</title>
        <authorList>
            <person name="Chen R.W."/>
        </authorList>
    </citation>
    <scope>NUCLEOTIDE SEQUENCE [LARGE SCALE GENOMIC DNA]</scope>
    <source>
        <strain evidence="3 4">SCSIO 52915</strain>
    </source>
</reference>
<dbReference type="KEGG" id="rmar:GBA65_14270"/>
<organism evidence="3 4">
    <name type="scientific">Rubrobacter marinus</name>
    <dbReference type="NCBI Taxonomy" id="2653852"/>
    <lineage>
        <taxon>Bacteria</taxon>
        <taxon>Bacillati</taxon>
        <taxon>Actinomycetota</taxon>
        <taxon>Rubrobacteria</taxon>
        <taxon>Rubrobacterales</taxon>
        <taxon>Rubrobacteraceae</taxon>
        <taxon>Rubrobacter</taxon>
    </lineage>
</organism>
<accession>A0A6G8PZ90</accession>
<dbReference type="AlphaFoldDB" id="A0A6G8PZ90"/>
<evidence type="ECO:0000313" key="3">
    <source>
        <dbReference type="EMBL" id="QIN79488.1"/>
    </source>
</evidence>
<dbReference type="EMBL" id="CP045121">
    <property type="protein sequence ID" value="QIN79488.1"/>
    <property type="molecule type" value="Genomic_DNA"/>
</dbReference>
<keyword evidence="2" id="KW-0472">Membrane</keyword>
<sequence>MFNDIDWKGALRRAALTVLIYLGLVYVLDVAFPGSAGGIVPLAINAVILFVVFTFFHAFVERRKRRQRAALQPQGKAKARRPADASEEDGEGEIPASELKGRQNPNTSRRKASRRRR</sequence>
<dbReference type="Proteomes" id="UP000502706">
    <property type="component" value="Chromosome"/>
</dbReference>
<feature type="region of interest" description="Disordered" evidence="1">
    <location>
        <begin position="67"/>
        <end position="117"/>
    </location>
</feature>
<name>A0A6G8PZ90_9ACTN</name>
<evidence type="ECO:0000256" key="1">
    <source>
        <dbReference type="SAM" id="MobiDB-lite"/>
    </source>
</evidence>
<gene>
    <name evidence="3" type="ORF">GBA65_14270</name>
</gene>
<keyword evidence="4" id="KW-1185">Reference proteome</keyword>
<evidence type="ECO:0000256" key="2">
    <source>
        <dbReference type="SAM" id="Phobius"/>
    </source>
</evidence>